<dbReference type="InterPro" id="IPR024705">
    <property type="entry name" value="Ssp411"/>
</dbReference>
<dbReference type="KEGG" id="cre:CHLRE_07g331250v5"/>
<organism evidence="3 4">
    <name type="scientific">Chlamydomonas reinhardtii</name>
    <name type="common">Chlamydomonas smithii</name>
    <dbReference type="NCBI Taxonomy" id="3055"/>
    <lineage>
        <taxon>Eukaryota</taxon>
        <taxon>Viridiplantae</taxon>
        <taxon>Chlorophyta</taxon>
        <taxon>core chlorophytes</taxon>
        <taxon>Chlorophyceae</taxon>
        <taxon>CS clade</taxon>
        <taxon>Chlamydomonadales</taxon>
        <taxon>Chlamydomonadaceae</taxon>
        <taxon>Chlamydomonas</taxon>
    </lineage>
</organism>
<dbReference type="STRING" id="3055.A0A2K3DJW1"/>
<feature type="region of interest" description="Disordered" evidence="1">
    <location>
        <begin position="1031"/>
        <end position="1081"/>
    </location>
</feature>
<dbReference type="Gene3D" id="3.40.30.10">
    <property type="entry name" value="Glutaredoxin"/>
    <property type="match status" value="1"/>
</dbReference>
<dbReference type="Gramene" id="PNW80829">
    <property type="protein sequence ID" value="PNW80829"/>
    <property type="gene ID" value="CHLRE_07g331250v5"/>
</dbReference>
<reference evidence="3 4" key="1">
    <citation type="journal article" date="2007" name="Science">
        <title>The Chlamydomonas genome reveals the evolution of key animal and plant functions.</title>
        <authorList>
            <person name="Merchant S.S."/>
            <person name="Prochnik S.E."/>
            <person name="Vallon O."/>
            <person name="Harris E.H."/>
            <person name="Karpowicz S.J."/>
            <person name="Witman G.B."/>
            <person name="Terry A."/>
            <person name="Salamov A."/>
            <person name="Fritz-Laylin L.K."/>
            <person name="Marechal-Drouard L."/>
            <person name="Marshall W.F."/>
            <person name="Qu L.H."/>
            <person name="Nelson D.R."/>
            <person name="Sanderfoot A.A."/>
            <person name="Spalding M.H."/>
            <person name="Kapitonov V.V."/>
            <person name="Ren Q."/>
            <person name="Ferris P."/>
            <person name="Lindquist E."/>
            <person name="Shapiro H."/>
            <person name="Lucas S.M."/>
            <person name="Grimwood J."/>
            <person name="Schmutz J."/>
            <person name="Cardol P."/>
            <person name="Cerutti H."/>
            <person name="Chanfreau G."/>
            <person name="Chen C.L."/>
            <person name="Cognat V."/>
            <person name="Croft M.T."/>
            <person name="Dent R."/>
            <person name="Dutcher S."/>
            <person name="Fernandez E."/>
            <person name="Fukuzawa H."/>
            <person name="Gonzalez-Ballester D."/>
            <person name="Gonzalez-Halphen D."/>
            <person name="Hallmann A."/>
            <person name="Hanikenne M."/>
            <person name="Hippler M."/>
            <person name="Inwood W."/>
            <person name="Jabbari K."/>
            <person name="Kalanon M."/>
            <person name="Kuras R."/>
            <person name="Lefebvre P.A."/>
            <person name="Lemaire S.D."/>
            <person name="Lobanov A.V."/>
            <person name="Lohr M."/>
            <person name="Manuell A."/>
            <person name="Meier I."/>
            <person name="Mets L."/>
            <person name="Mittag M."/>
            <person name="Mittelmeier T."/>
            <person name="Moroney J.V."/>
            <person name="Moseley J."/>
            <person name="Napoli C."/>
            <person name="Nedelcu A.M."/>
            <person name="Niyogi K."/>
            <person name="Novoselov S.V."/>
            <person name="Paulsen I.T."/>
            <person name="Pazour G."/>
            <person name="Purton S."/>
            <person name="Ral J.P."/>
            <person name="Riano-Pachon D.M."/>
            <person name="Riekhof W."/>
            <person name="Rymarquis L."/>
            <person name="Schroda M."/>
            <person name="Stern D."/>
            <person name="Umen J."/>
            <person name="Willows R."/>
            <person name="Wilson N."/>
            <person name="Zimmer S.L."/>
            <person name="Allmer J."/>
            <person name="Balk J."/>
            <person name="Bisova K."/>
            <person name="Chen C.J."/>
            <person name="Elias M."/>
            <person name="Gendler K."/>
            <person name="Hauser C."/>
            <person name="Lamb M.R."/>
            <person name="Ledford H."/>
            <person name="Long J.C."/>
            <person name="Minagawa J."/>
            <person name="Page M.D."/>
            <person name="Pan J."/>
            <person name="Pootakham W."/>
            <person name="Roje S."/>
            <person name="Rose A."/>
            <person name="Stahlberg E."/>
            <person name="Terauchi A.M."/>
            <person name="Yang P."/>
            <person name="Ball S."/>
            <person name="Bowler C."/>
            <person name="Dieckmann C.L."/>
            <person name="Gladyshev V.N."/>
            <person name="Green P."/>
            <person name="Jorgensen R."/>
            <person name="Mayfield S."/>
            <person name="Mueller-Roeber B."/>
            <person name="Rajamani S."/>
            <person name="Sayre R.T."/>
            <person name="Brokstein P."/>
            <person name="Dubchak I."/>
            <person name="Goodstein D."/>
            <person name="Hornick L."/>
            <person name="Huang Y.W."/>
            <person name="Jhaveri J."/>
            <person name="Luo Y."/>
            <person name="Martinez D."/>
            <person name="Ngau W.C."/>
            <person name="Otillar B."/>
            <person name="Poliakov A."/>
            <person name="Porter A."/>
            <person name="Szajkowski L."/>
            <person name="Werner G."/>
            <person name="Zhou K."/>
            <person name="Grigoriev I.V."/>
            <person name="Rokhsar D.S."/>
            <person name="Grossman A.R."/>
        </authorList>
    </citation>
    <scope>NUCLEOTIDE SEQUENCE [LARGE SCALE GENOMIC DNA]</scope>
    <source>
        <strain evidence="4">CC-503</strain>
    </source>
</reference>
<dbReference type="GeneID" id="5715958"/>
<feature type="region of interest" description="Disordered" evidence="1">
    <location>
        <begin position="413"/>
        <end position="436"/>
    </location>
</feature>
<feature type="region of interest" description="Disordered" evidence="1">
    <location>
        <begin position="160"/>
        <end position="181"/>
    </location>
</feature>
<dbReference type="InterPro" id="IPR008928">
    <property type="entry name" value="6-hairpin_glycosidase_sf"/>
</dbReference>
<dbReference type="InParanoid" id="A0A2K3DJW1"/>
<feature type="compositionally biased region" description="Low complexity" evidence="1">
    <location>
        <begin position="1036"/>
        <end position="1060"/>
    </location>
</feature>
<dbReference type="PANTHER" id="PTHR42899">
    <property type="entry name" value="SPERMATOGENESIS-ASSOCIATED PROTEIN 20"/>
    <property type="match status" value="1"/>
</dbReference>
<dbReference type="InterPro" id="IPR036249">
    <property type="entry name" value="Thioredoxin-like_sf"/>
</dbReference>
<feature type="region of interest" description="Disordered" evidence="1">
    <location>
        <begin position="1"/>
        <end position="31"/>
    </location>
</feature>
<feature type="compositionally biased region" description="Low complexity" evidence="1">
    <location>
        <begin position="223"/>
        <end position="238"/>
    </location>
</feature>
<keyword evidence="4" id="KW-1185">Reference proteome</keyword>
<evidence type="ECO:0000313" key="3">
    <source>
        <dbReference type="EMBL" id="PNW80829.1"/>
    </source>
</evidence>
<dbReference type="EMBL" id="CM008968">
    <property type="protein sequence ID" value="PNW80829.1"/>
    <property type="molecule type" value="Genomic_DNA"/>
</dbReference>
<proteinExistence type="predicted"/>
<dbReference type="SUPFAM" id="SSF48208">
    <property type="entry name" value="Six-hairpin glycosidases"/>
    <property type="match status" value="1"/>
</dbReference>
<dbReference type="Gene3D" id="1.50.10.10">
    <property type="match status" value="1"/>
</dbReference>
<dbReference type="InterPro" id="IPR004879">
    <property type="entry name" value="Ssp411-like_TRX"/>
</dbReference>
<evidence type="ECO:0000256" key="1">
    <source>
        <dbReference type="SAM" id="MobiDB-lite"/>
    </source>
</evidence>
<name>A0A2K3DJW1_CHLRE</name>
<feature type="domain" description="Spermatogenesis-associated protein 20-like TRX" evidence="2">
    <location>
        <begin position="268"/>
        <end position="363"/>
    </location>
</feature>
<dbReference type="OrthoDB" id="1923667at2759"/>
<dbReference type="InterPro" id="IPR012341">
    <property type="entry name" value="6hp_glycosidase-like_sf"/>
</dbReference>
<feature type="compositionally biased region" description="Low complexity" evidence="1">
    <location>
        <begin position="13"/>
        <end position="27"/>
    </location>
</feature>
<evidence type="ECO:0000259" key="2">
    <source>
        <dbReference type="Pfam" id="PF03190"/>
    </source>
</evidence>
<gene>
    <name evidence="3" type="ORF">CHLRE_07g331250v5</name>
</gene>
<dbReference type="PANTHER" id="PTHR42899:SF1">
    <property type="entry name" value="SPERMATOGENESIS-ASSOCIATED PROTEIN 20"/>
    <property type="match status" value="1"/>
</dbReference>
<feature type="region of interest" description="Disordered" evidence="1">
    <location>
        <begin position="196"/>
        <end position="238"/>
    </location>
</feature>
<dbReference type="ExpressionAtlas" id="A0A2K3DJW1">
    <property type="expression patterns" value="baseline"/>
</dbReference>
<accession>A0A2K3DJW1</accession>
<dbReference type="GO" id="GO:0005975">
    <property type="term" value="P:carbohydrate metabolic process"/>
    <property type="evidence" value="ECO:0007669"/>
    <property type="project" value="InterPro"/>
</dbReference>
<dbReference type="SUPFAM" id="SSF52833">
    <property type="entry name" value="Thioredoxin-like"/>
    <property type="match status" value="1"/>
</dbReference>
<protein>
    <recommendedName>
        <fullName evidence="2">Spermatogenesis-associated protein 20-like TRX domain-containing protein</fullName>
    </recommendedName>
</protein>
<dbReference type="Pfam" id="PF03190">
    <property type="entry name" value="Thioredox_DsbH"/>
    <property type="match status" value="1"/>
</dbReference>
<dbReference type="FunCoup" id="A0A2K3DJW1">
    <property type="interactions" value="1440"/>
</dbReference>
<dbReference type="Proteomes" id="UP000006906">
    <property type="component" value="Chromosome 7"/>
</dbReference>
<dbReference type="AlphaFoldDB" id="A0A2K3DJW1"/>
<sequence>MQISSSGATPGGAAFSSRSISPSAPSRMVRPGTGVSRAWAVASAAQQGIASSYISSSFSLAGGAASSSGPSYGAADQRCTALAATCLLRPGLSPRMRAGLGLGLTGPAPRKNFASSCIGSSASSNRHCGPGGVVLPAPAAAAAAVPAAAARRGVATSALGPSSSAGGFAGGSSTSGSSWAAPSRLASSCASGIGAASGGSSAADPHMREGGGRRRHAAMSVTAGSGAQDGAGAAPTGPGAAAAAAAAAVAAGGADGAAASGPRVPRHTNRLAAEESPYLLQHKHNPVDWYPWGEEAFARAVAEDKPIFLSVGYATCHWCHVMERESFEDEGVAALLNSNFISIKVDREERPDVDRVYMAYVQADRYLGEQLAMPAFATVLRRIAALWRTNRREMRDKAASTLLQLTEALQPATAASTSAPTGSSSTSASTTGSSSSSARDSLAALAGAAVEGCAADLGRRYDGEWGGFGGAPKFPRPCELQLLLRAQARLAEAGDVLGSSRLLGMALHSLRAMSGGGMWDVVGGGFHRYSVDELWHVPHFEKMLYDNPQMAGAYLAAWQLTGDKAFATVARGVLDYLLRDMTSPAGGLYSAEDADSALPPPPQVSAAAAAAASASGGAEAEAAGGGGRGGEVEKREGAFYVWEHGEVMAVLGPELGALFCAAYGIEEMGNCDRSDRSDPHGEFERKNVPYAAMAPEAAAEQLGLTQYGGPAAAERALAAAREKLHAARAARPRPSLDDKVVTAWNGMGIGAFALASRALASEQNVERLFPSEGRPAAAYLSAAAATAAFVRQQLWDPAAGRLRRSYCRGPSAVPGFADDYAGLISGLLDLYEAGGGREWLEWAMQLQDAQDELFWDPASGGYYSTPDPASPDADPSIRIRIKDDYDGAEPSASAVAAANLMRLAGLVPERPQPGGGGAAGGAGGGGAPLPYEEAAARTLSAFSGRLAQTPLAVPQLCCAAHLYTRRPLRQVIVAGRPDAADTSALLDAVHGPFCPDKVVLVVDPSDPADMSWWAARNPPAAAMVAAHFARLQPQHGQQQQQQAQGQAQGQQQQAQQQQPGSAGGDSGSSSSAGAGASAGGSGSVSAGAGAVVFICQNYTCQAPTSDPARVRQMLEAAQAPPSAAQLQQFTLGGKL</sequence>
<dbReference type="RefSeq" id="XP_042922761.1">
    <property type="nucleotide sequence ID" value="XM_043064193.1"/>
</dbReference>
<evidence type="ECO:0000313" key="4">
    <source>
        <dbReference type="Proteomes" id="UP000006906"/>
    </source>
</evidence>